<keyword evidence="4" id="KW-1003">Cell membrane</keyword>
<reference evidence="11 12" key="1">
    <citation type="submission" date="2014-06" db="EMBL/GenBank/DDBJ databases">
        <authorList>
            <person name="Urmite Genomes Urmite Genomes"/>
        </authorList>
    </citation>
    <scope>NUCLEOTIDE SEQUENCE [LARGE SCALE GENOMIC DNA]</scope>
</reference>
<dbReference type="GO" id="GO:0015628">
    <property type="term" value="P:protein secretion by the type II secretion system"/>
    <property type="evidence" value="ECO:0007669"/>
    <property type="project" value="InterPro"/>
</dbReference>
<evidence type="ECO:0000256" key="2">
    <source>
        <dbReference type="ARBA" id="ARBA00010637"/>
    </source>
</evidence>
<dbReference type="InterPro" id="IPR007690">
    <property type="entry name" value="T2SS_GspM"/>
</dbReference>
<evidence type="ECO:0000313" key="12">
    <source>
        <dbReference type="Proteomes" id="UP000044071"/>
    </source>
</evidence>
<dbReference type="Proteomes" id="UP000044071">
    <property type="component" value="Unassembled WGS sequence"/>
</dbReference>
<dbReference type="InterPro" id="IPR023229">
    <property type="entry name" value="T2SS_M_periplasmic_sf"/>
</dbReference>
<evidence type="ECO:0000256" key="10">
    <source>
        <dbReference type="SAM" id="Phobius"/>
    </source>
</evidence>
<proteinExistence type="inferred from homology"/>
<organism evidence="11 12">
    <name type="scientific">Legionella massiliensis</name>
    <dbReference type="NCBI Taxonomy" id="1034943"/>
    <lineage>
        <taxon>Bacteria</taxon>
        <taxon>Pseudomonadati</taxon>
        <taxon>Pseudomonadota</taxon>
        <taxon>Gammaproteobacteria</taxon>
        <taxon>Legionellales</taxon>
        <taxon>Legionellaceae</taxon>
        <taxon>Legionella</taxon>
    </lineage>
</organism>
<accession>A0A078KVS2</accession>
<keyword evidence="7" id="KW-0653">Protein transport</keyword>
<comment type="similarity">
    <text evidence="2">Belongs to the GSP M family.</text>
</comment>
<evidence type="ECO:0000256" key="5">
    <source>
        <dbReference type="ARBA" id="ARBA00022519"/>
    </source>
</evidence>
<evidence type="ECO:0000256" key="4">
    <source>
        <dbReference type="ARBA" id="ARBA00022475"/>
    </source>
</evidence>
<name>A0A078KVS2_9GAMM</name>
<evidence type="ECO:0000313" key="11">
    <source>
        <dbReference type="EMBL" id="CDZ77086.1"/>
    </source>
</evidence>
<dbReference type="eggNOG" id="COG3149">
    <property type="taxonomic scope" value="Bacteria"/>
</dbReference>
<evidence type="ECO:0000256" key="6">
    <source>
        <dbReference type="ARBA" id="ARBA00022692"/>
    </source>
</evidence>
<dbReference type="GO" id="GO:0015627">
    <property type="term" value="C:type II protein secretion system complex"/>
    <property type="evidence" value="ECO:0007669"/>
    <property type="project" value="InterPro"/>
</dbReference>
<evidence type="ECO:0000256" key="1">
    <source>
        <dbReference type="ARBA" id="ARBA00004377"/>
    </source>
</evidence>
<dbReference type="Pfam" id="PF04612">
    <property type="entry name" value="T2SSM"/>
    <property type="match status" value="1"/>
</dbReference>
<comment type="subcellular location">
    <subcellularLocation>
        <location evidence="1">Cell inner membrane</location>
        <topology evidence="1">Single-pass membrane protein</topology>
    </subcellularLocation>
</comment>
<dbReference type="Gene3D" id="3.30.1360.100">
    <property type="entry name" value="General secretion pathway protein M, EpsM"/>
    <property type="match status" value="1"/>
</dbReference>
<keyword evidence="3" id="KW-0813">Transport</keyword>
<dbReference type="EMBL" id="CCSB01000001">
    <property type="protein sequence ID" value="CDZ77086.1"/>
    <property type="molecule type" value="Genomic_DNA"/>
</dbReference>
<keyword evidence="5" id="KW-0997">Cell inner membrane</keyword>
<evidence type="ECO:0000256" key="8">
    <source>
        <dbReference type="ARBA" id="ARBA00022989"/>
    </source>
</evidence>
<evidence type="ECO:0000256" key="3">
    <source>
        <dbReference type="ARBA" id="ARBA00022448"/>
    </source>
</evidence>
<keyword evidence="6 10" id="KW-0812">Transmembrane</keyword>
<dbReference type="GO" id="GO:0005886">
    <property type="term" value="C:plasma membrane"/>
    <property type="evidence" value="ECO:0007669"/>
    <property type="project" value="UniProtKB-SubCell"/>
</dbReference>
<evidence type="ECO:0000256" key="9">
    <source>
        <dbReference type="ARBA" id="ARBA00023136"/>
    </source>
</evidence>
<gene>
    <name evidence="11" type="ORF">BN59_01368</name>
</gene>
<keyword evidence="12" id="KW-1185">Reference proteome</keyword>
<keyword evidence="8 10" id="KW-1133">Transmembrane helix</keyword>
<protein>
    <submittedName>
        <fullName evidence="11">Putative general secretion pathway protein YghD</fullName>
    </submittedName>
</protein>
<dbReference type="STRING" id="1034943.BN59_01368"/>
<feature type="transmembrane region" description="Helical" evidence="10">
    <location>
        <begin position="15"/>
        <end position="37"/>
    </location>
</feature>
<dbReference type="AlphaFoldDB" id="A0A078KVS2"/>
<evidence type="ECO:0000256" key="7">
    <source>
        <dbReference type="ARBA" id="ARBA00022927"/>
    </source>
</evidence>
<dbReference type="SUPFAM" id="SSF103054">
    <property type="entry name" value="General secretion pathway protein M, EpsM"/>
    <property type="match status" value="1"/>
</dbReference>
<keyword evidence="9 10" id="KW-0472">Membrane</keyword>
<sequence>MIMNYWNNLNERERWTTGLGILFTLLYLFYLLIYSPLSTAVSTQSKQLIEKQETLAWMEQVRQQPKNQKTLLAISNAKLLALIGNQLSDKAFRTFTYQLQQTGPGDIQISFERVPYKMLLDWLWKLNSDYAITLKQFSVEPSNTPGVVKVLVVLAAK</sequence>